<sequence>MALFDAALGSIQSSTWPTVPALPPPLDRREDNRRQNPSSARGPLAYGLIRRHAAVALSWADGDASAHAASSPPRATE</sequence>
<dbReference type="Gramene" id="ONIVA04G08950.2">
    <property type="protein sequence ID" value="ONIVA04G08950.2"/>
    <property type="gene ID" value="ONIVA04G08950"/>
</dbReference>
<accession>A0A0E0H035</accession>
<reference evidence="2" key="1">
    <citation type="submission" date="2015-04" db="UniProtKB">
        <authorList>
            <consortium name="EnsemblPlants"/>
        </authorList>
    </citation>
    <scope>IDENTIFICATION</scope>
    <source>
        <strain evidence="2">SL10</strain>
    </source>
</reference>
<dbReference type="EnsemblPlants" id="ONIVA04G08950.2">
    <property type="protein sequence ID" value="ONIVA04G08950.2"/>
    <property type="gene ID" value="ONIVA04G08950"/>
</dbReference>
<evidence type="ECO:0000313" key="3">
    <source>
        <dbReference type="Proteomes" id="UP000006591"/>
    </source>
</evidence>
<organism evidence="2">
    <name type="scientific">Oryza nivara</name>
    <name type="common">Indian wild rice</name>
    <name type="synonym">Oryza sativa f. spontanea</name>
    <dbReference type="NCBI Taxonomy" id="4536"/>
    <lineage>
        <taxon>Eukaryota</taxon>
        <taxon>Viridiplantae</taxon>
        <taxon>Streptophyta</taxon>
        <taxon>Embryophyta</taxon>
        <taxon>Tracheophyta</taxon>
        <taxon>Spermatophyta</taxon>
        <taxon>Magnoliopsida</taxon>
        <taxon>Liliopsida</taxon>
        <taxon>Poales</taxon>
        <taxon>Poaceae</taxon>
        <taxon>BOP clade</taxon>
        <taxon>Oryzoideae</taxon>
        <taxon>Oryzeae</taxon>
        <taxon>Oryzinae</taxon>
        <taxon>Oryza</taxon>
    </lineage>
</organism>
<name>A0A0E0H035_ORYNI</name>
<dbReference type="HOGENOM" id="CLU_2642300_0_0_1"/>
<proteinExistence type="predicted"/>
<reference evidence="2" key="2">
    <citation type="submission" date="2018-04" db="EMBL/GenBank/DDBJ databases">
        <title>OnivRS2 (Oryza nivara Reference Sequence Version 2).</title>
        <authorList>
            <person name="Zhang J."/>
            <person name="Kudrna D."/>
            <person name="Lee S."/>
            <person name="Talag J."/>
            <person name="Rajasekar S."/>
            <person name="Welchert J."/>
            <person name="Hsing Y.-I."/>
            <person name="Wing R.A."/>
        </authorList>
    </citation>
    <scope>NUCLEOTIDE SEQUENCE [LARGE SCALE GENOMIC DNA]</scope>
    <source>
        <strain evidence="2">SL10</strain>
    </source>
</reference>
<dbReference type="Proteomes" id="UP000006591">
    <property type="component" value="Chromosome 4"/>
</dbReference>
<protein>
    <submittedName>
        <fullName evidence="2">Uncharacterized protein</fullName>
    </submittedName>
</protein>
<evidence type="ECO:0000313" key="2">
    <source>
        <dbReference type="EnsemblPlants" id="ONIVA04G08950.2"/>
    </source>
</evidence>
<dbReference type="AlphaFoldDB" id="A0A0E0H035"/>
<evidence type="ECO:0000256" key="1">
    <source>
        <dbReference type="SAM" id="MobiDB-lite"/>
    </source>
</evidence>
<keyword evidence="3" id="KW-1185">Reference proteome</keyword>
<feature type="region of interest" description="Disordered" evidence="1">
    <location>
        <begin position="1"/>
        <end position="44"/>
    </location>
</feature>